<dbReference type="Proteomes" id="UP000246740">
    <property type="component" value="Unassembled WGS sequence"/>
</dbReference>
<keyword evidence="3" id="KW-1185">Reference proteome</keyword>
<proteinExistence type="predicted"/>
<dbReference type="EMBL" id="KZ819188">
    <property type="protein sequence ID" value="PWZ03308.1"/>
    <property type="molecule type" value="Genomic_DNA"/>
</dbReference>
<dbReference type="AlphaFoldDB" id="A0A317XZH7"/>
<protein>
    <submittedName>
        <fullName evidence="2">Uncharacterized protein</fullName>
    </submittedName>
</protein>
<evidence type="ECO:0000313" key="3">
    <source>
        <dbReference type="Proteomes" id="UP000246740"/>
    </source>
</evidence>
<feature type="chain" id="PRO_5016307215" evidence="1">
    <location>
        <begin position="28"/>
        <end position="122"/>
    </location>
</feature>
<evidence type="ECO:0000256" key="1">
    <source>
        <dbReference type="SAM" id="SignalP"/>
    </source>
</evidence>
<sequence>MMYSKLKTTFSLFVVAAVALTPQLIEAQDNAAAQVELRLTDGRNVEHRIVCSFNTQNAGGADDLQNALGSDGAYADVDQGRNLLYYKYDPASGVSQQQMFDSKKDWYTQHCRDLLGVISYPQ</sequence>
<name>A0A317XZH7_9BASI</name>
<gene>
    <name evidence="2" type="ORF">BCV70DRAFT_14958</name>
</gene>
<keyword evidence="1" id="KW-0732">Signal</keyword>
<dbReference type="InParanoid" id="A0A317XZH7"/>
<evidence type="ECO:0000313" key="2">
    <source>
        <dbReference type="EMBL" id="PWZ03308.1"/>
    </source>
</evidence>
<reference evidence="2 3" key="1">
    <citation type="journal article" date="2018" name="Mol. Biol. Evol.">
        <title>Broad Genomic Sampling Reveals a Smut Pathogenic Ancestry of the Fungal Clade Ustilaginomycotina.</title>
        <authorList>
            <person name="Kijpornyongpan T."/>
            <person name="Mondo S.J."/>
            <person name="Barry K."/>
            <person name="Sandor L."/>
            <person name="Lee J."/>
            <person name="Lipzen A."/>
            <person name="Pangilinan J."/>
            <person name="LaButti K."/>
            <person name="Hainaut M."/>
            <person name="Henrissat B."/>
            <person name="Grigoriev I.V."/>
            <person name="Spatafora J.W."/>
            <person name="Aime M.C."/>
        </authorList>
    </citation>
    <scope>NUCLEOTIDE SEQUENCE [LARGE SCALE GENOMIC DNA]</scope>
    <source>
        <strain evidence="2 3">MCA 3645</strain>
    </source>
</reference>
<accession>A0A317XZH7</accession>
<organism evidence="2 3">
    <name type="scientific">Testicularia cyperi</name>
    <dbReference type="NCBI Taxonomy" id="1882483"/>
    <lineage>
        <taxon>Eukaryota</taxon>
        <taxon>Fungi</taxon>
        <taxon>Dikarya</taxon>
        <taxon>Basidiomycota</taxon>
        <taxon>Ustilaginomycotina</taxon>
        <taxon>Ustilaginomycetes</taxon>
        <taxon>Ustilaginales</taxon>
        <taxon>Anthracoideaceae</taxon>
        <taxon>Testicularia</taxon>
    </lineage>
</organism>
<feature type="signal peptide" evidence="1">
    <location>
        <begin position="1"/>
        <end position="27"/>
    </location>
</feature>